<dbReference type="PANTHER" id="PTHR43884">
    <property type="entry name" value="ACYL-COA DEHYDROGENASE"/>
    <property type="match status" value="1"/>
</dbReference>
<keyword evidence="5" id="KW-0560">Oxidoreductase</keyword>
<evidence type="ECO:0000256" key="1">
    <source>
        <dbReference type="ARBA" id="ARBA00001974"/>
    </source>
</evidence>
<dbReference type="SUPFAM" id="SSF56645">
    <property type="entry name" value="Acyl-CoA dehydrogenase NM domain-like"/>
    <property type="match status" value="1"/>
</dbReference>
<protein>
    <submittedName>
        <fullName evidence="7">Acyl-CoA dehydrogenase</fullName>
    </submittedName>
</protein>
<dbReference type="Proteomes" id="UP000238954">
    <property type="component" value="Chromosome"/>
</dbReference>
<dbReference type="EMBL" id="PHFW01000003">
    <property type="protein sequence ID" value="PQM25854.1"/>
    <property type="molecule type" value="Genomic_DNA"/>
</dbReference>
<keyword evidence="3" id="KW-0285">Flavoprotein</keyword>
<evidence type="ECO:0000259" key="6">
    <source>
        <dbReference type="Pfam" id="PF00441"/>
    </source>
</evidence>
<comment type="caution">
    <text evidence="7">The sequence shown here is derived from an EMBL/GenBank/DDBJ whole genome shotgun (WGS) entry which is preliminary data.</text>
</comment>
<dbReference type="Gene3D" id="1.20.140.10">
    <property type="entry name" value="Butyryl-CoA Dehydrogenase, subunit A, domain 3"/>
    <property type="match status" value="1"/>
</dbReference>
<keyword evidence="4" id="KW-0274">FAD</keyword>
<dbReference type="PANTHER" id="PTHR43884:SF20">
    <property type="entry name" value="ACYL-COA DEHYDROGENASE FADE28"/>
    <property type="match status" value="1"/>
</dbReference>
<gene>
    <name evidence="7" type="ORF">CVO77_12095</name>
</gene>
<evidence type="ECO:0000313" key="7">
    <source>
        <dbReference type="EMBL" id="PQM25854.1"/>
    </source>
</evidence>
<dbReference type="Pfam" id="PF00441">
    <property type="entry name" value="Acyl-CoA_dh_1"/>
    <property type="match status" value="1"/>
</dbReference>
<dbReference type="RefSeq" id="WP_105999276.1">
    <property type="nucleotide sequence ID" value="NZ_CM009578.1"/>
</dbReference>
<reference evidence="8" key="1">
    <citation type="submission" date="2017-11" db="EMBL/GenBank/DDBJ databases">
        <title>The complete genome sequence of Sphingopyxis pomeranensis sp. nov. strain WS5A3p.</title>
        <authorList>
            <person name="Kaminski M.A."/>
        </authorList>
    </citation>
    <scope>NUCLEOTIDE SEQUENCE [LARGE SCALE GENOMIC DNA]</scope>
    <source>
        <strain evidence="8">WS5A3p</strain>
    </source>
</reference>
<dbReference type="Gene3D" id="1.10.540.10">
    <property type="entry name" value="Acyl-CoA dehydrogenase/oxidase, N-terminal domain"/>
    <property type="match status" value="1"/>
</dbReference>
<dbReference type="InterPro" id="IPR037069">
    <property type="entry name" value="AcylCoA_DH/ox_N_sf"/>
</dbReference>
<evidence type="ECO:0000313" key="8">
    <source>
        <dbReference type="Proteomes" id="UP000238954"/>
    </source>
</evidence>
<dbReference type="GO" id="GO:0003995">
    <property type="term" value="F:acyl-CoA dehydrogenase activity"/>
    <property type="evidence" value="ECO:0007669"/>
    <property type="project" value="TreeGrafter"/>
</dbReference>
<evidence type="ECO:0000256" key="2">
    <source>
        <dbReference type="ARBA" id="ARBA00009347"/>
    </source>
</evidence>
<evidence type="ECO:0000256" key="5">
    <source>
        <dbReference type="ARBA" id="ARBA00023002"/>
    </source>
</evidence>
<accession>A0A2S8B0E4</accession>
<dbReference type="InterPro" id="IPR009100">
    <property type="entry name" value="AcylCoA_DH/oxidase_NM_dom_sf"/>
</dbReference>
<dbReference type="SUPFAM" id="SSF47203">
    <property type="entry name" value="Acyl-CoA dehydrogenase C-terminal domain-like"/>
    <property type="match status" value="1"/>
</dbReference>
<proteinExistence type="inferred from homology"/>
<dbReference type="OrthoDB" id="2450120at2"/>
<comment type="similarity">
    <text evidence="2">Belongs to the acyl-CoA dehydrogenase family.</text>
</comment>
<sequence length="322" mass="32898">MNEFLEPFERMLEALSPPATVRAIEAGGSAAALWDGIAESGFLDALVPEDCGGAGLPLSEIGPLWQALGRHAVPLPVGETMLARTLLAAAPAAPAAPAGPIALAVADPGTAIVVPFGGVAHHVLLESGSQLYLVEADGEPTGVPGSLAARMRWDAPGGVSVGAAPPGGLRAVAAILRAALIAGAADRLTTMTAAYANERVQFGKPIGKQQALQQQMAVMAEDMVACRIAAQLGCAGGLPPSLAAAATAKSITSTAAPRLAATAHAIHGAIGISAEYDLQLYTRRLHEWRLADGSETYWNRLLGAARLGDARGSVDYVREMLA</sequence>
<evidence type="ECO:0000256" key="4">
    <source>
        <dbReference type="ARBA" id="ARBA00022827"/>
    </source>
</evidence>
<comment type="cofactor">
    <cofactor evidence="1">
        <name>FAD</name>
        <dbReference type="ChEBI" id="CHEBI:57692"/>
    </cofactor>
</comment>
<dbReference type="InterPro" id="IPR009075">
    <property type="entry name" value="AcylCo_DH/oxidase_C"/>
</dbReference>
<dbReference type="AlphaFoldDB" id="A0A2S8B0E4"/>
<keyword evidence="8" id="KW-1185">Reference proteome</keyword>
<evidence type="ECO:0000256" key="3">
    <source>
        <dbReference type="ARBA" id="ARBA00022630"/>
    </source>
</evidence>
<organism evidence="7 8">
    <name type="scientific">Sphingopyxis lindanitolerans</name>
    <dbReference type="NCBI Taxonomy" id="2054227"/>
    <lineage>
        <taxon>Bacteria</taxon>
        <taxon>Pseudomonadati</taxon>
        <taxon>Pseudomonadota</taxon>
        <taxon>Alphaproteobacteria</taxon>
        <taxon>Sphingomonadales</taxon>
        <taxon>Sphingomonadaceae</taxon>
        <taxon>Sphingopyxis</taxon>
    </lineage>
</organism>
<dbReference type="InterPro" id="IPR036250">
    <property type="entry name" value="AcylCo_DH-like_C"/>
</dbReference>
<name>A0A2S8B0E4_9SPHN</name>
<dbReference type="GO" id="GO:0050660">
    <property type="term" value="F:flavin adenine dinucleotide binding"/>
    <property type="evidence" value="ECO:0007669"/>
    <property type="project" value="InterPro"/>
</dbReference>
<feature type="domain" description="Acyl-CoA dehydrogenase/oxidase C-terminal" evidence="6">
    <location>
        <begin position="175"/>
        <end position="297"/>
    </location>
</feature>